<dbReference type="PANTHER" id="PTHR47506">
    <property type="entry name" value="TRANSCRIPTIONAL REGULATORY PROTEIN"/>
    <property type="match status" value="1"/>
</dbReference>
<reference evidence="7" key="1">
    <citation type="submission" date="2016-10" db="EMBL/GenBank/DDBJ databases">
        <authorList>
            <person name="Varghese N."/>
            <person name="Submissions S."/>
        </authorList>
    </citation>
    <scope>NUCLEOTIDE SEQUENCE [LARGE SCALE GENOMIC DNA]</scope>
    <source>
        <strain evidence="7">DSM 22951</strain>
    </source>
</reference>
<dbReference type="SUPFAM" id="SSF46689">
    <property type="entry name" value="Homeodomain-like"/>
    <property type="match status" value="1"/>
</dbReference>
<keyword evidence="7" id="KW-1185">Reference proteome</keyword>
<gene>
    <name evidence="6" type="ORF">SAMN04489750_1259</name>
</gene>
<evidence type="ECO:0000313" key="7">
    <source>
        <dbReference type="Proteomes" id="UP000250028"/>
    </source>
</evidence>
<evidence type="ECO:0000256" key="4">
    <source>
        <dbReference type="PROSITE-ProRule" id="PRU00335"/>
    </source>
</evidence>
<feature type="DNA-binding region" description="H-T-H motif" evidence="4">
    <location>
        <begin position="30"/>
        <end position="49"/>
    </location>
</feature>
<keyword evidence="2 4" id="KW-0238">DNA-binding</keyword>
<evidence type="ECO:0000256" key="1">
    <source>
        <dbReference type="ARBA" id="ARBA00023015"/>
    </source>
</evidence>
<dbReference type="GO" id="GO:0003677">
    <property type="term" value="F:DNA binding"/>
    <property type="evidence" value="ECO:0007669"/>
    <property type="project" value="UniProtKB-UniRule"/>
</dbReference>
<dbReference type="InterPro" id="IPR009057">
    <property type="entry name" value="Homeodomain-like_sf"/>
</dbReference>
<keyword evidence="1" id="KW-0805">Transcription regulation</keyword>
<dbReference type="EMBL" id="UESZ01000001">
    <property type="protein sequence ID" value="SSA33962.1"/>
    <property type="molecule type" value="Genomic_DNA"/>
</dbReference>
<keyword evidence="3" id="KW-0804">Transcription</keyword>
<evidence type="ECO:0000256" key="2">
    <source>
        <dbReference type="ARBA" id="ARBA00023125"/>
    </source>
</evidence>
<dbReference type="Proteomes" id="UP000250028">
    <property type="component" value="Unassembled WGS sequence"/>
</dbReference>
<accession>A0A2Y9BTF5</accession>
<dbReference type="InterPro" id="IPR001647">
    <property type="entry name" value="HTH_TetR"/>
</dbReference>
<dbReference type="PANTHER" id="PTHR47506:SF6">
    <property type="entry name" value="HTH-TYPE TRANSCRIPTIONAL REPRESSOR NEMR"/>
    <property type="match status" value="1"/>
</dbReference>
<proteinExistence type="predicted"/>
<dbReference type="PRINTS" id="PR00455">
    <property type="entry name" value="HTHTETR"/>
</dbReference>
<evidence type="ECO:0000313" key="6">
    <source>
        <dbReference type="EMBL" id="SSA33962.1"/>
    </source>
</evidence>
<dbReference type="Gene3D" id="1.10.357.10">
    <property type="entry name" value="Tetracycline Repressor, domain 2"/>
    <property type="match status" value="1"/>
</dbReference>
<dbReference type="InterPro" id="IPR036271">
    <property type="entry name" value="Tet_transcr_reg_TetR-rel_C_sf"/>
</dbReference>
<dbReference type="Pfam" id="PF00440">
    <property type="entry name" value="TetR_N"/>
    <property type="match status" value="1"/>
</dbReference>
<dbReference type="PROSITE" id="PS50977">
    <property type="entry name" value="HTH_TETR_2"/>
    <property type="match status" value="1"/>
</dbReference>
<dbReference type="AlphaFoldDB" id="A0A2Y9BTF5"/>
<dbReference type="SUPFAM" id="SSF48498">
    <property type="entry name" value="Tetracyclin repressor-like, C-terminal domain"/>
    <property type="match status" value="1"/>
</dbReference>
<organism evidence="6 7">
    <name type="scientific">Branchiibius hedensis</name>
    <dbReference type="NCBI Taxonomy" id="672460"/>
    <lineage>
        <taxon>Bacteria</taxon>
        <taxon>Bacillati</taxon>
        <taxon>Actinomycetota</taxon>
        <taxon>Actinomycetes</taxon>
        <taxon>Micrococcales</taxon>
        <taxon>Dermacoccaceae</taxon>
        <taxon>Branchiibius</taxon>
    </lineage>
</organism>
<name>A0A2Y9BTF5_9MICO</name>
<evidence type="ECO:0000259" key="5">
    <source>
        <dbReference type="PROSITE" id="PS50977"/>
    </source>
</evidence>
<feature type="domain" description="HTH tetR-type" evidence="5">
    <location>
        <begin position="7"/>
        <end position="67"/>
    </location>
</feature>
<protein>
    <submittedName>
        <fullName evidence="6">DNA-binding transcriptional regulator, AcrR family</fullName>
    </submittedName>
</protein>
<sequence>MSDPRSMATQQTLIAATMRVIREQGIAAVSARTIAAAGGVNQALVFYHFGSVDGLVGAACRESTAQRVAIMKPQLEAVSTFTELVDLADRLHQQERAEGNVTVLAQTLAGSHGSPALAEAVGESLALWKDQVRTTLARLLRDSPLADVLDAGALTELVSATFIGLELMEPTRPDGATVGQALAGVARLAAAVDGLGPVSRRALRSALRTSR</sequence>
<evidence type="ECO:0000256" key="3">
    <source>
        <dbReference type="ARBA" id="ARBA00023163"/>
    </source>
</evidence>